<dbReference type="AlphaFoldDB" id="A0A1W0W4D7"/>
<evidence type="ECO:0000313" key="2">
    <source>
        <dbReference type="Proteomes" id="UP000000768"/>
    </source>
</evidence>
<organism evidence="1 2">
    <name type="scientific">Sorghum bicolor</name>
    <name type="common">Sorghum</name>
    <name type="synonym">Sorghum vulgare</name>
    <dbReference type="NCBI Taxonomy" id="4558"/>
    <lineage>
        <taxon>Eukaryota</taxon>
        <taxon>Viridiplantae</taxon>
        <taxon>Streptophyta</taxon>
        <taxon>Embryophyta</taxon>
        <taxon>Tracheophyta</taxon>
        <taxon>Spermatophyta</taxon>
        <taxon>Magnoliopsida</taxon>
        <taxon>Liliopsida</taxon>
        <taxon>Poales</taxon>
        <taxon>Poaceae</taxon>
        <taxon>PACMAD clade</taxon>
        <taxon>Panicoideae</taxon>
        <taxon>Andropogonodae</taxon>
        <taxon>Andropogoneae</taxon>
        <taxon>Sorghinae</taxon>
        <taxon>Sorghum</taxon>
    </lineage>
</organism>
<sequence length="34" mass="3875">MLKSFFCSYPVLLQIEKMSATRSSANQDVANTFF</sequence>
<protein>
    <submittedName>
        <fullName evidence="1">Uncharacterized protein</fullName>
    </submittedName>
</protein>
<gene>
    <name evidence="1" type="ORF">SORBI_3002G167250</name>
</gene>
<accession>A0A1W0W4D7</accession>
<dbReference type="Gramene" id="OQU89269">
    <property type="protein sequence ID" value="OQU89269"/>
    <property type="gene ID" value="SORBI_3002G167250"/>
</dbReference>
<dbReference type="Proteomes" id="UP000000768">
    <property type="component" value="Chromosome 2"/>
</dbReference>
<keyword evidence="2" id="KW-1185">Reference proteome</keyword>
<reference evidence="2" key="2">
    <citation type="journal article" date="2018" name="Plant J.">
        <title>The Sorghum bicolor reference genome: improved assembly, gene annotations, a transcriptome atlas, and signatures of genome organization.</title>
        <authorList>
            <person name="McCormick R.F."/>
            <person name="Truong S.K."/>
            <person name="Sreedasyam A."/>
            <person name="Jenkins J."/>
            <person name="Shu S."/>
            <person name="Sims D."/>
            <person name="Kennedy M."/>
            <person name="Amirebrahimi M."/>
            <person name="Weers B.D."/>
            <person name="McKinley B."/>
            <person name="Mattison A."/>
            <person name="Morishige D.T."/>
            <person name="Grimwood J."/>
            <person name="Schmutz J."/>
            <person name="Mullet J.E."/>
        </authorList>
    </citation>
    <scope>NUCLEOTIDE SEQUENCE [LARGE SCALE GENOMIC DNA]</scope>
    <source>
        <strain evidence="2">cv. BTx623</strain>
    </source>
</reference>
<name>A0A1W0W4D7_SORBI</name>
<dbReference type="EMBL" id="CM000761">
    <property type="protein sequence ID" value="OQU89269.1"/>
    <property type="molecule type" value="Genomic_DNA"/>
</dbReference>
<evidence type="ECO:0000313" key="1">
    <source>
        <dbReference type="EMBL" id="OQU89269.1"/>
    </source>
</evidence>
<proteinExistence type="predicted"/>
<dbReference type="InParanoid" id="A0A1W0W4D7"/>
<reference evidence="1 2" key="1">
    <citation type="journal article" date="2009" name="Nature">
        <title>The Sorghum bicolor genome and the diversification of grasses.</title>
        <authorList>
            <person name="Paterson A.H."/>
            <person name="Bowers J.E."/>
            <person name="Bruggmann R."/>
            <person name="Dubchak I."/>
            <person name="Grimwood J."/>
            <person name="Gundlach H."/>
            <person name="Haberer G."/>
            <person name="Hellsten U."/>
            <person name="Mitros T."/>
            <person name="Poliakov A."/>
            <person name="Schmutz J."/>
            <person name="Spannagl M."/>
            <person name="Tang H."/>
            <person name="Wang X."/>
            <person name="Wicker T."/>
            <person name="Bharti A.K."/>
            <person name="Chapman J."/>
            <person name="Feltus F.A."/>
            <person name="Gowik U."/>
            <person name="Grigoriev I.V."/>
            <person name="Lyons E."/>
            <person name="Maher C.A."/>
            <person name="Martis M."/>
            <person name="Narechania A."/>
            <person name="Otillar R.P."/>
            <person name="Penning B.W."/>
            <person name="Salamov A.A."/>
            <person name="Wang Y."/>
            <person name="Zhang L."/>
            <person name="Carpita N.C."/>
            <person name="Freeling M."/>
            <person name="Gingle A.R."/>
            <person name="Hash C.T."/>
            <person name="Keller B."/>
            <person name="Klein P."/>
            <person name="Kresovich S."/>
            <person name="McCann M.C."/>
            <person name="Ming R."/>
            <person name="Peterson D.G."/>
            <person name="Mehboob-ur-Rahman"/>
            <person name="Ware D."/>
            <person name="Westhoff P."/>
            <person name="Mayer K.F."/>
            <person name="Messing J."/>
            <person name="Rokhsar D.S."/>
        </authorList>
    </citation>
    <scope>NUCLEOTIDE SEQUENCE [LARGE SCALE GENOMIC DNA]</scope>
    <source>
        <strain evidence="2">cv. BTx623</strain>
    </source>
</reference>